<accession>U6GFE6</accession>
<dbReference type="GO" id="GO:0000220">
    <property type="term" value="C:vacuolar proton-transporting V-type ATPase, V0 domain"/>
    <property type="evidence" value="ECO:0007669"/>
    <property type="project" value="InterPro"/>
</dbReference>
<dbReference type="GO" id="GO:0007035">
    <property type="term" value="P:vacuolar acidification"/>
    <property type="evidence" value="ECO:0007669"/>
    <property type="project" value="TreeGrafter"/>
</dbReference>
<evidence type="ECO:0000256" key="7">
    <source>
        <dbReference type="ARBA" id="ARBA00023065"/>
    </source>
</evidence>
<evidence type="ECO:0000256" key="5">
    <source>
        <dbReference type="ARBA" id="ARBA00022781"/>
    </source>
</evidence>
<feature type="transmembrane region" description="Helical" evidence="9">
    <location>
        <begin position="641"/>
        <end position="663"/>
    </location>
</feature>
<sequence length="854" mass="94919">MSTFRSEPMVRGTMVLPSSLPIAHEILERIGRLGAVQFVDMQANALVRPYNNYIQRIEEMERIIRFLQEEIRCLEGGPGAARAAAAAAAGGGAAAAVRQEGPLVVVAPEGEKSFLDNGHGYVLDKVEEALSRLYGQFVLFKGNNTNLQLEKNAAIEEQCVLRVAVQQLQGGGAAAIRGPLAAAPRGESFSEGEDDGHTLLQQPQQQQQQQLPLQQHLSLEDGLGMGLALQGAKNMPISAVSAVSGVIAAADVSRYQRTLFRSTRGNAFSFFQSIEQPFLDPKTGQHVHKSVFVVYHQGSTQSLLHEKIKKVADAFNGHCYEWPQTFRAAEERLQGRDMTLRCSCWIPKKNEEKVRSILRTMEMEREDQGSAFLLTEKHLPAAMPPTYFKSTEFTDPSQMLVDTYGVPRYEEANPAFLTSVTFPFLFGVMYGDIGHGGILFFLGLYLVLFNGRIKTSGGMFSSFLPFRYMLALMGFFAFYVGFLYNDIFALGVDIFGSKWTEEGAKDVSGAIRLQQVGEDPYPFGIDPAWKGATNELLMTNSIKMKLSVLIAVVHMGVGVIMKGMNALHFKDLLDFFFEFIPQFVFLMVLIGYMNFMVVYKWVTPLTYNKPNLISAIINMCMMGEVKPEEQLYSHQQTVERILLLLVVLTIPVMLLVKPTVLLLRKKRSEKEAAAAAAKQQEQELPQHLLEVGASGAAAAAATQQQQHLQQQMEQEDNEGGKGEHEAAGAGDLFIFQMIETIEFVLGTISNTASYLRLWALSLAHQQLSLVFYSQTVVRALELSDNTALVSVVLFFVFALFAFITFGVILCMDLLEVALHALRLQWVEFQNKFFKGDGHKFAPLDFMVVVRAKPT</sequence>
<comment type="function">
    <text evidence="9">Essential component of the vacuolar proton pump (V-ATPase), a multimeric enzyme that catalyzes the translocation of protons across the membranes. Required for assembly and activity of the V-ATPase.</text>
</comment>
<evidence type="ECO:0000256" key="4">
    <source>
        <dbReference type="ARBA" id="ARBA00022692"/>
    </source>
</evidence>
<evidence type="ECO:0000256" key="1">
    <source>
        <dbReference type="ARBA" id="ARBA00004141"/>
    </source>
</evidence>
<reference evidence="12" key="2">
    <citation type="submission" date="2013-10" db="EMBL/GenBank/DDBJ databases">
        <authorList>
            <person name="Aslett M."/>
        </authorList>
    </citation>
    <scope>NUCLEOTIDE SEQUENCE</scope>
    <source>
        <strain evidence="12">Houghton</strain>
    </source>
</reference>
<dbReference type="GeneID" id="25268756"/>
<evidence type="ECO:0000256" key="6">
    <source>
        <dbReference type="ARBA" id="ARBA00022989"/>
    </source>
</evidence>
<keyword evidence="13" id="KW-1185">Reference proteome</keyword>
<keyword evidence="3 9" id="KW-0813">Transport</keyword>
<feature type="coiled-coil region" evidence="10">
    <location>
        <begin position="50"/>
        <end position="77"/>
    </location>
</feature>
<name>U6GFE6_EIMAC</name>
<evidence type="ECO:0000256" key="10">
    <source>
        <dbReference type="SAM" id="Coils"/>
    </source>
</evidence>
<feature type="transmembrane region" description="Helical" evidence="9">
    <location>
        <begin position="787"/>
        <end position="814"/>
    </location>
</feature>
<dbReference type="GO" id="GO:0051117">
    <property type="term" value="F:ATPase binding"/>
    <property type="evidence" value="ECO:0007669"/>
    <property type="project" value="TreeGrafter"/>
</dbReference>
<keyword evidence="7 9" id="KW-0406">Ion transport</keyword>
<dbReference type="AlphaFoldDB" id="U6GFE6"/>
<dbReference type="InterPro" id="IPR026028">
    <property type="entry name" value="V-type_ATPase_116kDa_su_euka"/>
</dbReference>
<dbReference type="Proteomes" id="UP000018050">
    <property type="component" value="Unassembled WGS sequence"/>
</dbReference>
<feature type="region of interest" description="Disordered" evidence="11">
    <location>
        <begin position="705"/>
        <end position="724"/>
    </location>
</feature>
<dbReference type="EMBL" id="HG670842">
    <property type="protein sequence ID" value="CDI78277.1"/>
    <property type="molecule type" value="Genomic_DNA"/>
</dbReference>
<keyword evidence="6 9" id="KW-1133">Transmembrane helix</keyword>
<keyword evidence="10" id="KW-0175">Coiled coil</keyword>
<proteinExistence type="inferred from homology"/>
<evidence type="ECO:0000256" key="3">
    <source>
        <dbReference type="ARBA" id="ARBA00022448"/>
    </source>
</evidence>
<protein>
    <recommendedName>
        <fullName evidence="9">V-type proton ATPase subunit a</fullName>
    </recommendedName>
</protein>
<dbReference type="OrthoDB" id="347481at2759"/>
<evidence type="ECO:0000256" key="2">
    <source>
        <dbReference type="ARBA" id="ARBA00009904"/>
    </source>
</evidence>
<evidence type="ECO:0000256" key="8">
    <source>
        <dbReference type="ARBA" id="ARBA00023136"/>
    </source>
</evidence>
<dbReference type="Pfam" id="PF01496">
    <property type="entry name" value="V_ATPase_I"/>
    <property type="match status" value="2"/>
</dbReference>
<evidence type="ECO:0000256" key="9">
    <source>
        <dbReference type="RuleBase" id="RU361189"/>
    </source>
</evidence>
<keyword evidence="4 9" id="KW-0812">Transmembrane</keyword>
<dbReference type="PANTHER" id="PTHR11629">
    <property type="entry name" value="VACUOLAR PROTON ATPASES"/>
    <property type="match status" value="1"/>
</dbReference>
<dbReference type="OMA" id="HYVIHTI"/>
<comment type="subcellular location">
    <subcellularLocation>
        <location evidence="1">Membrane</location>
        <topology evidence="1">Multi-pass membrane protein</topology>
    </subcellularLocation>
</comment>
<feature type="transmembrane region" description="Helical" evidence="9">
    <location>
        <begin position="468"/>
        <end position="490"/>
    </location>
</feature>
<dbReference type="GO" id="GO:0046961">
    <property type="term" value="F:proton-transporting ATPase activity, rotational mechanism"/>
    <property type="evidence" value="ECO:0007669"/>
    <property type="project" value="InterPro"/>
</dbReference>
<keyword evidence="8 9" id="KW-0472">Membrane</keyword>
<reference evidence="12" key="1">
    <citation type="submission" date="2013-10" db="EMBL/GenBank/DDBJ databases">
        <title>Genomic analysis of the causative agents of coccidiosis in chickens.</title>
        <authorList>
            <person name="Reid A.J."/>
            <person name="Blake D."/>
            <person name="Billington K."/>
            <person name="Browne H."/>
            <person name="Dunn M."/>
            <person name="Hung S."/>
            <person name="Kawahara F."/>
            <person name="Miranda-Saavedra D."/>
            <person name="Mourier T."/>
            <person name="Nagra H."/>
            <person name="Otto T.D."/>
            <person name="Rawlings N."/>
            <person name="Sanchez A."/>
            <person name="Sanders M."/>
            <person name="Subramaniam C."/>
            <person name="Tay Y."/>
            <person name="Dear P."/>
            <person name="Doerig C."/>
            <person name="Gruber A."/>
            <person name="Parkinson J."/>
            <person name="Shirley M."/>
            <person name="Wan K.L."/>
            <person name="Berriman M."/>
            <person name="Tomley F."/>
            <person name="Pain A."/>
        </authorList>
    </citation>
    <scope>NUCLEOTIDE SEQUENCE</scope>
    <source>
        <strain evidence="12">Houghton</strain>
    </source>
</reference>
<evidence type="ECO:0000313" key="13">
    <source>
        <dbReference type="Proteomes" id="UP000018050"/>
    </source>
</evidence>
<organism evidence="12 13">
    <name type="scientific">Eimeria acervulina</name>
    <name type="common">Coccidian parasite</name>
    <dbReference type="NCBI Taxonomy" id="5801"/>
    <lineage>
        <taxon>Eukaryota</taxon>
        <taxon>Sar</taxon>
        <taxon>Alveolata</taxon>
        <taxon>Apicomplexa</taxon>
        <taxon>Conoidasida</taxon>
        <taxon>Coccidia</taxon>
        <taxon>Eucoccidiorida</taxon>
        <taxon>Eimeriorina</taxon>
        <taxon>Eimeriidae</taxon>
        <taxon>Eimeria</taxon>
    </lineage>
</organism>
<feature type="transmembrane region" description="Helical" evidence="9">
    <location>
        <begin position="579"/>
        <end position="602"/>
    </location>
</feature>
<dbReference type="InterPro" id="IPR002490">
    <property type="entry name" value="V-ATPase_116kDa_su"/>
</dbReference>
<gene>
    <name evidence="12" type="ORF">EAH_00006860</name>
</gene>
<dbReference type="PIRSF" id="PIRSF001293">
    <property type="entry name" value="ATP6V0A1"/>
    <property type="match status" value="1"/>
</dbReference>
<evidence type="ECO:0000313" key="12">
    <source>
        <dbReference type="EMBL" id="CDI78277.1"/>
    </source>
</evidence>
<dbReference type="PANTHER" id="PTHR11629:SF63">
    <property type="entry name" value="V-TYPE PROTON ATPASE SUBUNIT A"/>
    <property type="match status" value="1"/>
</dbReference>
<comment type="similarity">
    <text evidence="2 9">Belongs to the V-ATPase 116 kDa subunit family.</text>
</comment>
<feature type="transmembrane region" description="Helical" evidence="9">
    <location>
        <begin position="424"/>
        <end position="448"/>
    </location>
</feature>
<dbReference type="RefSeq" id="XP_013251489.1">
    <property type="nucleotide sequence ID" value="XM_013396035.1"/>
</dbReference>
<keyword evidence="5 9" id="KW-0375">Hydrogen ion transport</keyword>
<dbReference type="VEuPathDB" id="ToxoDB:EAH_00006860"/>
<evidence type="ECO:0000256" key="11">
    <source>
        <dbReference type="SAM" id="MobiDB-lite"/>
    </source>
</evidence>
<feature type="transmembrane region" description="Helical" evidence="9">
    <location>
        <begin position="546"/>
        <end position="567"/>
    </location>
</feature>